<proteinExistence type="predicted"/>
<feature type="region of interest" description="Disordered" evidence="1">
    <location>
        <begin position="1"/>
        <end position="47"/>
    </location>
</feature>
<dbReference type="RefSeq" id="WP_138576179.1">
    <property type="nucleotide sequence ID" value="NZ_CP040820.1"/>
</dbReference>
<gene>
    <name evidence="3" type="ORF">FDP22_21230</name>
</gene>
<dbReference type="KEGG" id="ppru:FDP22_21230"/>
<organism evidence="3 4">
    <name type="scientific">Paroceanicella profunda</name>
    <dbReference type="NCBI Taxonomy" id="2579971"/>
    <lineage>
        <taxon>Bacteria</taxon>
        <taxon>Pseudomonadati</taxon>
        <taxon>Pseudomonadota</taxon>
        <taxon>Alphaproteobacteria</taxon>
        <taxon>Rhodobacterales</taxon>
        <taxon>Paracoccaceae</taxon>
        <taxon>Paroceanicella</taxon>
    </lineage>
</organism>
<accession>A0A5B8FJJ5</accession>
<evidence type="ECO:0000313" key="4">
    <source>
        <dbReference type="Proteomes" id="UP000305888"/>
    </source>
</evidence>
<dbReference type="Proteomes" id="UP000305888">
    <property type="component" value="Plasmid pD4M1B"/>
</dbReference>
<dbReference type="Pfam" id="PF11972">
    <property type="entry name" value="HTH_13"/>
    <property type="match status" value="1"/>
</dbReference>
<name>A0A5B8FJJ5_9RHOB</name>
<dbReference type="AlphaFoldDB" id="A0A5B8FJJ5"/>
<dbReference type="EMBL" id="CP040820">
    <property type="protein sequence ID" value="QDL94398.1"/>
    <property type="molecule type" value="Genomic_DNA"/>
</dbReference>
<protein>
    <recommendedName>
        <fullName evidence="2">HTH DNA binding domain-containing protein</fullName>
    </recommendedName>
</protein>
<geneLocation type="plasmid" evidence="4">
    <name>pd4m1b</name>
</geneLocation>
<keyword evidence="3" id="KW-0614">Plasmid</keyword>
<reference evidence="3 4" key="1">
    <citation type="submission" date="2019-06" db="EMBL/GenBank/DDBJ databases">
        <title>Genome sequence of Rhodobacteraceae bacterium D4M1.</title>
        <authorList>
            <person name="Cao J."/>
        </authorList>
    </citation>
    <scope>NUCLEOTIDE SEQUENCE [LARGE SCALE GENOMIC DNA]</scope>
    <source>
        <strain evidence="3 4">D4M1</strain>
        <plasmid evidence="4">pd4m1b</plasmid>
    </source>
</reference>
<dbReference type="OrthoDB" id="8455637at2"/>
<feature type="domain" description="HTH DNA binding" evidence="2">
    <location>
        <begin position="301"/>
        <end position="357"/>
    </location>
</feature>
<evidence type="ECO:0000256" key="1">
    <source>
        <dbReference type="SAM" id="MobiDB-lite"/>
    </source>
</evidence>
<sequence length="358" mass="38297">MPKPEDPHLSPYDTAPEEQDLWFLPGAETEDPRPDQGASALPWDTADRRPLLDPADWLKAEREEGRALTAAAVAFARLDERLRAGPEGLVRRLALMDISDLLWSEGVRIAPERLALYVHLRAGAPAEGDRELALAGWAFRRLLGGPGPLDGLQAFLGRRPAPADGLLDFSQRPVGLAFDGLAEDWRSVLGQAGALHPISRAGCAFAAWRLFGLSGAGAVLEPAVVAARLGGAGRALPFLPLAIGERNALRAGGGSPAERLQGWYRGIETACLRGYMELDRLADWEQRATAALADLSGRTPPALVAALLAAPVLSAEMAAATVGVSFSAAARNLALFEERGLVREVTGQERFRFWTVLA</sequence>
<keyword evidence="4" id="KW-1185">Reference proteome</keyword>
<evidence type="ECO:0000313" key="3">
    <source>
        <dbReference type="EMBL" id="QDL94398.1"/>
    </source>
</evidence>
<evidence type="ECO:0000259" key="2">
    <source>
        <dbReference type="Pfam" id="PF11972"/>
    </source>
</evidence>
<dbReference type="InterPro" id="IPR021068">
    <property type="entry name" value="HTH_DNA-bd"/>
</dbReference>